<dbReference type="InterPro" id="IPR050796">
    <property type="entry name" value="SCF_F-box_component"/>
</dbReference>
<dbReference type="PANTHER" id="PTHR31672:SF13">
    <property type="entry name" value="F-BOX PROTEIN CPR30-LIKE"/>
    <property type="match status" value="1"/>
</dbReference>
<dbReference type="Proteomes" id="UP000008311">
    <property type="component" value="Unassembled WGS sequence"/>
</dbReference>
<gene>
    <name evidence="2" type="ORF">RCOM_0401210</name>
</gene>
<dbReference type="FunCoup" id="B9T396">
    <property type="interactions" value="1235"/>
</dbReference>
<dbReference type="EMBL" id="EQ974408">
    <property type="protein sequence ID" value="EEF29664.1"/>
    <property type="molecule type" value="Genomic_DNA"/>
</dbReference>
<evidence type="ECO:0000313" key="3">
    <source>
        <dbReference type="Proteomes" id="UP000008311"/>
    </source>
</evidence>
<dbReference type="AlphaFoldDB" id="B9T396"/>
<dbReference type="InterPro" id="IPR017451">
    <property type="entry name" value="F-box-assoc_interact_dom"/>
</dbReference>
<proteinExistence type="predicted"/>
<dbReference type="NCBIfam" id="TIGR01640">
    <property type="entry name" value="F_box_assoc_1"/>
    <property type="match status" value="1"/>
</dbReference>
<sequence length="395" mass="45461">MSKIPDDIVSDVLLLLPVKALLRFRCLSKPLCSLIDSPDFIDHHLSHSLKTRSNLFLILRDWNLYTLDFDSLSSVSPAAADVLIHPLQKGGGTEAVGSCNGLLALRNSERDLALYNPATRKYKRVPVSEIEPPDRNSKTGYVFYGFGFDSVSEDYRLIRMATFVGEDDRCESFDYEYQVQVYSLKNDSWKRIKGLPYYLRFLYKPFFQVLHRRGYGVFACNALHWVMPHWPELGVNNSIIAFDIVNETFQQVPQPNWSDNQLNFQVDAGVLEGRLCAMCNCGHECIDLWVMEEYGVKESWIKLFSFRLSKSMSNLMFLRPLCYSKDREKMLLEVNDHKLVWYDWNKTSVRTVKVKGGPRSFGAAMCVGSLVPLDDGGENEQKLKKEKRKTNTKMR</sequence>
<dbReference type="STRING" id="3988.B9T396"/>
<keyword evidence="3" id="KW-1185">Reference proteome</keyword>
<reference evidence="3" key="1">
    <citation type="journal article" date="2010" name="Nat. Biotechnol.">
        <title>Draft genome sequence of the oilseed species Ricinus communis.</title>
        <authorList>
            <person name="Chan A.P."/>
            <person name="Crabtree J."/>
            <person name="Zhao Q."/>
            <person name="Lorenzi H."/>
            <person name="Orvis J."/>
            <person name="Puiu D."/>
            <person name="Melake-Berhan A."/>
            <person name="Jones K.M."/>
            <person name="Redman J."/>
            <person name="Chen G."/>
            <person name="Cahoon E.B."/>
            <person name="Gedil M."/>
            <person name="Stanke M."/>
            <person name="Haas B.J."/>
            <person name="Wortman J.R."/>
            <person name="Fraser-Liggett C.M."/>
            <person name="Ravel J."/>
            <person name="Rabinowicz P.D."/>
        </authorList>
    </citation>
    <scope>NUCLEOTIDE SEQUENCE [LARGE SCALE GENOMIC DNA]</scope>
    <source>
        <strain evidence="3">cv. Hale</strain>
    </source>
</reference>
<name>B9T396_RICCO</name>
<feature type="domain" description="F-box" evidence="1">
    <location>
        <begin position="1"/>
        <end position="44"/>
    </location>
</feature>
<evidence type="ECO:0000313" key="2">
    <source>
        <dbReference type="EMBL" id="EEF29664.1"/>
    </source>
</evidence>
<dbReference type="InParanoid" id="B9T396"/>
<dbReference type="Pfam" id="PF07734">
    <property type="entry name" value="FBA_1"/>
    <property type="match status" value="1"/>
</dbReference>
<accession>B9T396</accession>
<dbReference type="PROSITE" id="PS50181">
    <property type="entry name" value="FBOX"/>
    <property type="match status" value="1"/>
</dbReference>
<evidence type="ECO:0000259" key="1">
    <source>
        <dbReference type="PROSITE" id="PS50181"/>
    </source>
</evidence>
<dbReference type="InterPro" id="IPR001810">
    <property type="entry name" value="F-box_dom"/>
</dbReference>
<dbReference type="InterPro" id="IPR006527">
    <property type="entry name" value="F-box-assoc_dom_typ1"/>
</dbReference>
<dbReference type="SMART" id="SM00256">
    <property type="entry name" value="FBOX"/>
    <property type="match status" value="1"/>
</dbReference>
<dbReference type="SUPFAM" id="SSF81383">
    <property type="entry name" value="F-box domain"/>
    <property type="match status" value="1"/>
</dbReference>
<dbReference type="InterPro" id="IPR036047">
    <property type="entry name" value="F-box-like_dom_sf"/>
</dbReference>
<organism evidence="2 3">
    <name type="scientific">Ricinus communis</name>
    <name type="common">Castor bean</name>
    <dbReference type="NCBI Taxonomy" id="3988"/>
    <lineage>
        <taxon>Eukaryota</taxon>
        <taxon>Viridiplantae</taxon>
        <taxon>Streptophyta</taxon>
        <taxon>Embryophyta</taxon>
        <taxon>Tracheophyta</taxon>
        <taxon>Spermatophyta</taxon>
        <taxon>Magnoliopsida</taxon>
        <taxon>eudicotyledons</taxon>
        <taxon>Gunneridae</taxon>
        <taxon>Pentapetalae</taxon>
        <taxon>rosids</taxon>
        <taxon>fabids</taxon>
        <taxon>Malpighiales</taxon>
        <taxon>Euphorbiaceae</taxon>
        <taxon>Acalyphoideae</taxon>
        <taxon>Acalypheae</taxon>
        <taxon>Ricinus</taxon>
    </lineage>
</organism>
<dbReference type="eggNOG" id="ENOG502QVMN">
    <property type="taxonomic scope" value="Eukaryota"/>
</dbReference>
<protein>
    <recommendedName>
        <fullName evidence="1">F-box domain-containing protein</fullName>
    </recommendedName>
</protein>
<dbReference type="Pfam" id="PF00646">
    <property type="entry name" value="F-box"/>
    <property type="match status" value="1"/>
</dbReference>
<dbReference type="PANTHER" id="PTHR31672">
    <property type="entry name" value="BNACNNG10540D PROTEIN"/>
    <property type="match status" value="1"/>
</dbReference>